<feature type="compositionally biased region" description="Basic and acidic residues" evidence="1">
    <location>
        <begin position="77"/>
        <end position="96"/>
    </location>
</feature>
<feature type="compositionally biased region" description="Low complexity" evidence="1">
    <location>
        <begin position="27"/>
        <end position="36"/>
    </location>
</feature>
<protein>
    <submittedName>
        <fullName evidence="2">Uncharacterized protein</fullName>
    </submittedName>
</protein>
<proteinExistence type="predicted"/>
<evidence type="ECO:0000313" key="3">
    <source>
        <dbReference type="Proteomes" id="UP001497516"/>
    </source>
</evidence>
<feature type="region of interest" description="Disordered" evidence="1">
    <location>
        <begin position="159"/>
        <end position="178"/>
    </location>
</feature>
<evidence type="ECO:0000256" key="1">
    <source>
        <dbReference type="SAM" id="MobiDB-lite"/>
    </source>
</evidence>
<gene>
    <name evidence="2" type="ORF">LTRI10_LOCUS29386</name>
</gene>
<keyword evidence="3" id="KW-1185">Reference proteome</keyword>
<accession>A0AAV2ER44</accession>
<feature type="region of interest" description="Disordered" evidence="1">
    <location>
        <begin position="27"/>
        <end position="145"/>
    </location>
</feature>
<organism evidence="2 3">
    <name type="scientific">Linum trigynum</name>
    <dbReference type="NCBI Taxonomy" id="586398"/>
    <lineage>
        <taxon>Eukaryota</taxon>
        <taxon>Viridiplantae</taxon>
        <taxon>Streptophyta</taxon>
        <taxon>Embryophyta</taxon>
        <taxon>Tracheophyta</taxon>
        <taxon>Spermatophyta</taxon>
        <taxon>Magnoliopsida</taxon>
        <taxon>eudicotyledons</taxon>
        <taxon>Gunneridae</taxon>
        <taxon>Pentapetalae</taxon>
        <taxon>rosids</taxon>
        <taxon>fabids</taxon>
        <taxon>Malpighiales</taxon>
        <taxon>Linaceae</taxon>
        <taxon>Linum</taxon>
    </lineage>
</organism>
<dbReference type="Proteomes" id="UP001497516">
    <property type="component" value="Chromosome 5"/>
</dbReference>
<reference evidence="2 3" key="1">
    <citation type="submission" date="2024-04" db="EMBL/GenBank/DDBJ databases">
        <authorList>
            <person name="Fracassetti M."/>
        </authorList>
    </citation>
    <scope>NUCLEOTIDE SEQUENCE [LARGE SCALE GENOMIC DNA]</scope>
</reference>
<dbReference type="EMBL" id="OZ034818">
    <property type="protein sequence ID" value="CAL1388458.1"/>
    <property type="molecule type" value="Genomic_DNA"/>
</dbReference>
<evidence type="ECO:0000313" key="2">
    <source>
        <dbReference type="EMBL" id="CAL1388458.1"/>
    </source>
</evidence>
<dbReference type="AlphaFoldDB" id="A0AAV2ER44"/>
<name>A0AAV2ER44_9ROSI</name>
<sequence length="178" mass="19004">MIVKNLTKYDNLFKILNQVLEQRTEANSQAQAATQQKKSRAARVGRSAGVYQRSGRQAGSVDRENGLGHDGGAQGPTKREGSLNHPDNARDVRPDPDSCCPQGRIGGGGGAVPIGSGRSKRAGASNGKPERRRSQSRASEPYLCEPRVQQGRGWVGLVTHSDDLRGDGSSWKNEGSGL</sequence>